<keyword evidence="4" id="KW-1185">Reference proteome</keyword>
<dbReference type="OrthoDB" id="6369081at2759"/>
<reference evidence="3" key="1">
    <citation type="submission" date="2021-11" db="EMBL/GenBank/DDBJ databases">
        <authorList>
            <person name="Schell T."/>
        </authorList>
    </citation>
    <scope>NUCLEOTIDE SEQUENCE</scope>
    <source>
        <strain evidence="3">M5</strain>
    </source>
</reference>
<evidence type="ECO:0000313" key="4">
    <source>
        <dbReference type="Proteomes" id="UP000789390"/>
    </source>
</evidence>
<dbReference type="AlphaFoldDB" id="A0A8J2RTI3"/>
<dbReference type="EMBL" id="CAKKLH010000281">
    <property type="protein sequence ID" value="CAH0108001.1"/>
    <property type="molecule type" value="Genomic_DNA"/>
</dbReference>
<organism evidence="3 4">
    <name type="scientific">Daphnia galeata</name>
    <dbReference type="NCBI Taxonomy" id="27404"/>
    <lineage>
        <taxon>Eukaryota</taxon>
        <taxon>Metazoa</taxon>
        <taxon>Ecdysozoa</taxon>
        <taxon>Arthropoda</taxon>
        <taxon>Crustacea</taxon>
        <taxon>Branchiopoda</taxon>
        <taxon>Diplostraca</taxon>
        <taxon>Cladocera</taxon>
        <taxon>Anomopoda</taxon>
        <taxon>Daphniidae</taxon>
        <taxon>Daphnia</taxon>
    </lineage>
</organism>
<name>A0A8J2RTI3_9CRUS</name>
<dbReference type="InterPro" id="IPR040521">
    <property type="entry name" value="KDZ"/>
</dbReference>
<feature type="domain" description="CxC3 like cysteine cluster" evidence="2">
    <location>
        <begin position="131"/>
        <end position="244"/>
    </location>
</feature>
<evidence type="ECO:0000259" key="2">
    <source>
        <dbReference type="Pfam" id="PF18804"/>
    </source>
</evidence>
<comment type="caution">
    <text evidence="3">The sequence shown here is derived from an EMBL/GenBank/DDBJ whole genome shotgun (WGS) entry which is preliminary data.</text>
</comment>
<evidence type="ECO:0000256" key="1">
    <source>
        <dbReference type="SAM" id="MobiDB-lite"/>
    </source>
</evidence>
<dbReference type="PANTHER" id="PTHR33104">
    <property type="entry name" value="SI:DKEY-29D5.2"/>
    <property type="match status" value="1"/>
</dbReference>
<gene>
    <name evidence="3" type="ORF">DGAL_LOCUS11365</name>
</gene>
<accession>A0A8J2RTI3</accession>
<evidence type="ECO:0000313" key="3">
    <source>
        <dbReference type="EMBL" id="CAH0108001.1"/>
    </source>
</evidence>
<protein>
    <recommendedName>
        <fullName evidence="2">CxC3 like cysteine cluster domain-containing protein</fullName>
    </recommendedName>
</protein>
<proteinExistence type="predicted"/>
<dbReference type="Pfam" id="PF18804">
    <property type="entry name" value="CxC3"/>
    <property type="match status" value="1"/>
</dbReference>
<dbReference type="Proteomes" id="UP000789390">
    <property type="component" value="Unassembled WGS sequence"/>
</dbReference>
<dbReference type="CDD" id="cd19757">
    <property type="entry name" value="Bbox1"/>
    <property type="match status" value="1"/>
</dbReference>
<dbReference type="Pfam" id="PF18758">
    <property type="entry name" value="KDZ"/>
    <property type="match status" value="1"/>
</dbReference>
<sequence length="761" mass="87813">MIEYDSISPEALENLRRDVINDLSDMNTRQQPTWQEREAIRAWGTTDRTRIFKELVSRPPLYHSKCDQCHLHLNAAAARCMTCKKHLCHKCDTGSHLTMPFHRRLLCSSDTLRILQPEQFIDPNGNITIKDVCVPCFVPHMCYNAECEGSMLLIPHLQESIVVVNESGRFLVKAAAFVCDTCNSRTRATIDDYVFSGFFPGSLSPNVTYLFAEEALLLGHHITHKSPGSSKKMYAHSLEEVSTEYGRVCDIKEREWETCRHNIDHQVLERNKIDCPSCGKEPLVRSSDAILKLRRLKSAGKVRYPENERTMEQPQARFGNLVIKSDTEVENFRQRIYNKVPTTKKKQMCGGSAFKAAREDSKEQKKYDETGLVVSSCKHCVVPYAINMFKGESWTHTAFMHNEAMKSNAKFFCYDVVCQYWKWMKKKVAGHFPEYSNLTSEMTGILPIMHKNAHQLPCKILWNPRWTTGIGLTGGEEHEQARKEIKQGTTKLEKLLETHNLVNNDLPLIHKELERKAKAILDQRKTKKTPVDTLRRMLEGLHAHLKTTSISISKEAENSKTRTKLRRVLTEIKRKALETIELINSKDKTLPISYEDFNEGVFPWETVLDRDDTQFPTLSLADKYHIVDCWMLLKRAREEITLSKKEMINYMRFLVDKRSSLQQSKHTGEDEEKFAKGKSVMAVSEVHHLNLKIQMALKIFNLKCNQDFSDFVCETQTNDYEPEFQFDTSYEDNYDSLSESEYSDEETESSSSYSENDESAI</sequence>
<feature type="region of interest" description="Disordered" evidence="1">
    <location>
        <begin position="734"/>
        <end position="761"/>
    </location>
</feature>
<dbReference type="PANTHER" id="PTHR33104:SF2">
    <property type="entry name" value="CXC3 LIKE CYSTEINE CLUSTER DOMAIN-CONTAINING PROTEIN"/>
    <property type="match status" value="1"/>
</dbReference>
<dbReference type="InterPro" id="IPR040564">
    <property type="entry name" value="CxC3-like"/>
</dbReference>